<dbReference type="InterPro" id="IPR027383">
    <property type="entry name" value="Znf_put"/>
</dbReference>
<dbReference type="PATRIC" id="fig|571915.4.peg.1300"/>
<gene>
    <name evidence="4" type="ORF">CMUST_06110</name>
</gene>
<organism evidence="4 5">
    <name type="scientific">Corynebacterium mustelae</name>
    <dbReference type="NCBI Taxonomy" id="571915"/>
    <lineage>
        <taxon>Bacteria</taxon>
        <taxon>Bacillati</taxon>
        <taxon>Actinomycetota</taxon>
        <taxon>Actinomycetes</taxon>
        <taxon>Mycobacteriales</taxon>
        <taxon>Corynebacteriaceae</taxon>
        <taxon>Corynebacterium</taxon>
    </lineage>
</organism>
<evidence type="ECO:0000313" key="5">
    <source>
        <dbReference type="Proteomes" id="UP000035199"/>
    </source>
</evidence>
<feature type="domain" description="Putative zinc-finger" evidence="3">
    <location>
        <begin position="46"/>
        <end position="75"/>
    </location>
</feature>
<evidence type="ECO:0000256" key="1">
    <source>
        <dbReference type="ARBA" id="ARBA00023015"/>
    </source>
</evidence>
<dbReference type="AlphaFoldDB" id="A0A0G3H142"/>
<name>A0A0G3H142_9CORY</name>
<keyword evidence="5" id="KW-1185">Reference proteome</keyword>
<evidence type="ECO:0000259" key="3">
    <source>
        <dbReference type="Pfam" id="PF13490"/>
    </source>
</evidence>
<evidence type="ECO:0000313" key="4">
    <source>
        <dbReference type="EMBL" id="AKK05558.1"/>
    </source>
</evidence>
<dbReference type="KEGG" id="cmv:CMUST_06110"/>
<reference evidence="4 5" key="1">
    <citation type="journal article" date="2015" name="Genome Announc.">
        <title>Complete Genome Sequence of the Type Strain Corynebacterium mustelae DSM 45274, Isolated from Various Tissues of a Male Ferret with Lethal Sepsis.</title>
        <authorList>
            <person name="Ruckert C."/>
            <person name="Eimer J."/>
            <person name="Winkler A."/>
            <person name="Tauch A."/>
        </authorList>
    </citation>
    <scope>NUCLEOTIDE SEQUENCE [LARGE SCALE GENOMIC DNA]</scope>
    <source>
        <strain evidence="4 5">DSM 45274</strain>
    </source>
</reference>
<dbReference type="InterPro" id="IPR041916">
    <property type="entry name" value="Anti_sigma_zinc_sf"/>
</dbReference>
<dbReference type="Gene3D" id="1.10.10.1320">
    <property type="entry name" value="Anti-sigma factor, zinc-finger domain"/>
    <property type="match status" value="1"/>
</dbReference>
<keyword evidence="2" id="KW-0804">Transcription</keyword>
<dbReference type="EMBL" id="CP011542">
    <property type="protein sequence ID" value="AKK05558.1"/>
    <property type="molecule type" value="Genomic_DNA"/>
</dbReference>
<evidence type="ECO:0000256" key="2">
    <source>
        <dbReference type="ARBA" id="ARBA00023163"/>
    </source>
</evidence>
<accession>A0A0G3H142</accession>
<dbReference type="Pfam" id="PF13490">
    <property type="entry name" value="zf-HC2"/>
    <property type="match status" value="1"/>
</dbReference>
<proteinExistence type="predicted"/>
<keyword evidence="1" id="KW-0805">Transcription regulation</keyword>
<reference evidence="5" key="2">
    <citation type="submission" date="2015-05" db="EMBL/GenBank/DDBJ databases">
        <title>Complete genome sequence of Corynebacterium mustelae DSM 45274, isolated from various tissues of a male ferret with lethal sepsis.</title>
        <authorList>
            <person name="Ruckert C."/>
            <person name="Albersmeier A."/>
            <person name="Winkler A."/>
            <person name="Tauch A."/>
        </authorList>
    </citation>
    <scope>NUCLEOTIDE SEQUENCE [LARGE SCALE GENOMIC DNA]</scope>
    <source>
        <strain evidence="5">DSM 45274</strain>
    </source>
</reference>
<dbReference type="Proteomes" id="UP000035199">
    <property type="component" value="Chromosome"/>
</dbReference>
<dbReference type="RefSeq" id="WP_236690169.1">
    <property type="nucleotide sequence ID" value="NZ_CP011542.1"/>
</dbReference>
<protein>
    <recommendedName>
        <fullName evidence="3">Putative zinc-finger domain-containing protein</fullName>
    </recommendedName>
</protein>
<sequence length="147" mass="16388">MTDHSSIDPMGGNRRVQPAGRNITAFIQISATTNRVFASTDHLHPEAVAAFVDNELSDIATHRAQVHLVHCPECRQEVERQRRAAELLRKSCAAEVKVAPEFMQRLMGIAHSCPDGPCAEESFRQPETFLDKIDLIARAVRRGHHGK</sequence>
<dbReference type="STRING" id="571915.CMUST_06110"/>